<evidence type="ECO:0000313" key="3">
    <source>
        <dbReference type="Proteomes" id="UP000291831"/>
    </source>
</evidence>
<dbReference type="Gene3D" id="3.40.50.720">
    <property type="entry name" value="NAD(P)-binding Rossmann-like Domain"/>
    <property type="match status" value="1"/>
</dbReference>
<dbReference type="GO" id="GO:0006520">
    <property type="term" value="P:amino acid metabolic process"/>
    <property type="evidence" value="ECO:0007669"/>
    <property type="project" value="InterPro"/>
</dbReference>
<accession>A0A8B3S6P1</accession>
<feature type="domain" description="Glutamate/phenylalanine/leucine/valine/L-tryptophan dehydrogenase C-terminal" evidence="1">
    <location>
        <begin position="18"/>
        <end position="80"/>
    </location>
</feature>
<dbReference type="Proteomes" id="UP000291831">
    <property type="component" value="Unassembled WGS sequence"/>
</dbReference>
<dbReference type="Pfam" id="PF00208">
    <property type="entry name" value="ELFV_dehydrog"/>
    <property type="match status" value="1"/>
</dbReference>
<dbReference type="InterPro" id="IPR006096">
    <property type="entry name" value="Glu/Leu/Phe/Val/Trp_DH_C"/>
</dbReference>
<dbReference type="InterPro" id="IPR036291">
    <property type="entry name" value="NAD(P)-bd_dom_sf"/>
</dbReference>
<dbReference type="SUPFAM" id="SSF51735">
    <property type="entry name" value="NAD(P)-binding Rossmann-fold domains"/>
    <property type="match status" value="1"/>
</dbReference>
<dbReference type="AlphaFoldDB" id="A0A8B3S6P1"/>
<name>A0A8B3S6P1_9EURY</name>
<proteinExistence type="predicted"/>
<organism evidence="2 3">
    <name type="scientific">Candidatus Argoarchaeum ethanivorans</name>
    <dbReference type="NCBI Taxonomy" id="2608793"/>
    <lineage>
        <taxon>Archaea</taxon>
        <taxon>Methanobacteriati</taxon>
        <taxon>Methanobacteriota</taxon>
        <taxon>Stenosarchaea group</taxon>
        <taxon>Methanomicrobia</taxon>
        <taxon>Methanosarcinales</taxon>
        <taxon>Methanosarcinales incertae sedis</taxon>
        <taxon>GOM Arc I cluster</taxon>
        <taxon>Candidatus Argoarchaeum</taxon>
    </lineage>
</organism>
<dbReference type="EMBL" id="RPGO01000003">
    <property type="protein sequence ID" value="RZB33046.1"/>
    <property type="molecule type" value="Genomic_DNA"/>
</dbReference>
<evidence type="ECO:0000259" key="1">
    <source>
        <dbReference type="Pfam" id="PF00208"/>
    </source>
</evidence>
<evidence type="ECO:0000313" key="2">
    <source>
        <dbReference type="EMBL" id="RZB33046.1"/>
    </source>
</evidence>
<gene>
    <name evidence="2" type="ORF">AEth_00163</name>
</gene>
<comment type="caution">
    <text evidence="2">The sequence shown here is derived from an EMBL/GenBank/DDBJ whole genome shotgun (WGS) entry which is preliminary data.</text>
</comment>
<sequence>MQKQELGMNVDNTKAHKAPPARVAVLGAGGLGMAAAQMLSQKRSLQLVAIADKGGAAIDPTGLSVEDLLDAQKKHKTVGAAGIKTDDSIGAVIKHLGLIDGVFIALPNLDNNFVPSVVRRFADAKYSGVMVDALKRTTAVKNIFQLHKKLQQSRITYITGAGATPGLLTAAANLAAQSYSEIQSIDIEFGVGISNWEAYRATIKEDIAHLEGFNLEKVSTMTYEEILAELDRRDGILKLVNMEHADDILLEIAGTVSREKVHIGGVVDTRNPKKPVSTHVTVTGRTYDGFTSTHTFTLGDETTMAANVLGPAFGWLAKALQLHKRGIYGVFGSAEIMPKFAP</sequence>
<dbReference type="GO" id="GO:0016491">
    <property type="term" value="F:oxidoreductase activity"/>
    <property type="evidence" value="ECO:0007669"/>
    <property type="project" value="InterPro"/>
</dbReference>
<protein>
    <recommendedName>
        <fullName evidence="1">Glutamate/phenylalanine/leucine/valine/L-tryptophan dehydrogenase C-terminal domain-containing protein</fullName>
    </recommendedName>
</protein>
<reference evidence="3" key="1">
    <citation type="submission" date="2019-01" db="EMBL/GenBank/DDBJ databases">
        <title>Anaerobic oxidation of ethane by archaea from a marine hydrocarbon seep.</title>
        <authorList>
            <person name="Musat F."/>
        </authorList>
    </citation>
    <scope>NUCLEOTIDE SEQUENCE [LARGE SCALE GENOMIC DNA]</scope>
</reference>